<dbReference type="InterPro" id="IPR028631">
    <property type="entry name" value="ACD"/>
</dbReference>
<dbReference type="GO" id="GO:0070198">
    <property type="term" value="P:protein localization to chromosome, telomeric region"/>
    <property type="evidence" value="ECO:0007669"/>
    <property type="project" value="TreeGrafter"/>
</dbReference>
<evidence type="ECO:0000256" key="10">
    <source>
        <dbReference type="ARBA" id="ARBA00053730"/>
    </source>
</evidence>
<evidence type="ECO:0000256" key="7">
    <source>
        <dbReference type="ARBA" id="ARBA00022895"/>
    </source>
</evidence>
<dbReference type="PANTHER" id="PTHR14487:SF3">
    <property type="entry name" value="ADRENOCORTICAL DYSPLASIA PROTEIN HOMOLOG"/>
    <property type="match status" value="1"/>
</dbReference>
<evidence type="ECO:0000256" key="5">
    <source>
        <dbReference type="ARBA" id="ARBA00022553"/>
    </source>
</evidence>
<comment type="caution">
    <text evidence="14">The sequence shown here is derived from an EMBL/GenBank/DDBJ whole genome shotgun (WGS) entry which is preliminary data.</text>
</comment>
<evidence type="ECO:0000259" key="13">
    <source>
        <dbReference type="Pfam" id="PF10341"/>
    </source>
</evidence>
<evidence type="ECO:0000256" key="1">
    <source>
        <dbReference type="ARBA" id="ARBA00004123"/>
    </source>
</evidence>
<evidence type="ECO:0000256" key="4">
    <source>
        <dbReference type="ARBA" id="ARBA00022499"/>
    </source>
</evidence>
<evidence type="ECO:0000256" key="11">
    <source>
        <dbReference type="ARBA" id="ARBA00063822"/>
    </source>
</evidence>
<dbReference type="EMBL" id="JACAGC010000022">
    <property type="protein sequence ID" value="KAF6287432.1"/>
    <property type="molecule type" value="Genomic_DNA"/>
</dbReference>
<keyword evidence="7" id="KW-0779">Telomere</keyword>
<gene>
    <name evidence="14" type="ORF">mRhiFer1_000187</name>
</gene>
<keyword evidence="8" id="KW-0238">DNA-binding</keyword>
<dbReference type="Gene3D" id="2.40.50.960">
    <property type="match status" value="1"/>
</dbReference>
<evidence type="ECO:0000256" key="6">
    <source>
        <dbReference type="ARBA" id="ARBA00022843"/>
    </source>
</evidence>
<evidence type="ECO:0000256" key="3">
    <source>
        <dbReference type="ARBA" id="ARBA00022454"/>
    </source>
</evidence>
<dbReference type="PANTHER" id="PTHR14487">
    <property type="entry name" value="ADRENOCORTICAL DYSPLASIA PROTEIN ACD"/>
    <property type="match status" value="1"/>
</dbReference>
<comment type="subcellular location">
    <subcellularLocation>
        <location evidence="2">Chromosome</location>
        <location evidence="2">Telomere</location>
    </subcellularLocation>
    <subcellularLocation>
        <location evidence="1">Nucleus</location>
    </subcellularLocation>
</comment>
<evidence type="ECO:0000256" key="8">
    <source>
        <dbReference type="ARBA" id="ARBA00023125"/>
    </source>
</evidence>
<dbReference type="FunFam" id="2.40.50.960:FF:000001">
    <property type="entry name" value="ACD, shelterin complex subunit and telomerase recruitment factor"/>
    <property type="match status" value="1"/>
</dbReference>
<evidence type="ECO:0000256" key="2">
    <source>
        <dbReference type="ARBA" id="ARBA00004574"/>
    </source>
</evidence>
<dbReference type="Proteomes" id="UP000585614">
    <property type="component" value="Unassembled WGS sequence"/>
</dbReference>
<keyword evidence="9" id="KW-0539">Nucleus</keyword>
<dbReference type="GO" id="GO:0042162">
    <property type="term" value="F:telomeric DNA binding"/>
    <property type="evidence" value="ECO:0007669"/>
    <property type="project" value="InterPro"/>
</dbReference>
<sequence>MAGLRTLVLRPWIRELVLESETLSSPRAGQLLQVLQEAEGPGTSHAPDKSEVGAALLVSDGTHSIRCLVTREALNASDWEEKEFGFRGAEGRLLLLQDCGVRVQVPEGEGGLPSEFYLQVNRFCLLPTEQPRDWVTGCNQDPDVQKKLNDCLEEHLSESTSPNAGLSLSQLLEEVQEEQEHQGALVCRAESCLMLSGPCAAPLLTRWAASRSRALEEAVYTLPSLWLHISENDQQILNSLGRGRRAQGTPTLPSHVSSEESATSVSLLPALSPAAPDPVQNGSSQPLPALCSAPGPLSPSSSQPSHVSSSLFLRGTPSLSPLGHIPSPHQAHVTRPQKSSLEFKELGLPLKNWLHSPRIRSTEGVLESSPVWEPPKRHRDGSAFQYEYEPPCTSLCAQVQDARLPPQLLAWALHFLMEPQLESEQTQL</sequence>
<protein>
    <submittedName>
        <fullName evidence="14">ACD shelterin complex subunit and telomerase recruitment factor</fullName>
    </submittedName>
</protein>
<feature type="region of interest" description="Disordered" evidence="12">
    <location>
        <begin position="243"/>
        <end position="313"/>
    </location>
</feature>
<dbReference type="GO" id="GO:0007004">
    <property type="term" value="P:telomere maintenance via telomerase"/>
    <property type="evidence" value="ECO:0007669"/>
    <property type="project" value="InterPro"/>
</dbReference>
<evidence type="ECO:0000313" key="14">
    <source>
        <dbReference type="EMBL" id="KAF6287432.1"/>
    </source>
</evidence>
<dbReference type="GO" id="GO:0070187">
    <property type="term" value="C:shelterin complex"/>
    <property type="evidence" value="ECO:0007669"/>
    <property type="project" value="InterPro"/>
</dbReference>
<dbReference type="InterPro" id="IPR019437">
    <property type="entry name" value="TPP1/Est3"/>
</dbReference>
<feature type="domain" description="Shelterin complex subunit TPP1/Est3" evidence="13">
    <location>
        <begin position="9"/>
        <end position="156"/>
    </location>
</feature>
<feature type="compositionally biased region" description="Low complexity" evidence="12">
    <location>
        <begin position="261"/>
        <end position="278"/>
    </location>
</feature>
<dbReference type="GO" id="GO:0032211">
    <property type="term" value="P:negative regulation of telomere maintenance via telomerase"/>
    <property type="evidence" value="ECO:0007669"/>
    <property type="project" value="TreeGrafter"/>
</dbReference>
<keyword evidence="5" id="KW-0597">Phosphoprotein</keyword>
<organism evidence="14 15">
    <name type="scientific">Rhinolophus ferrumequinum</name>
    <name type="common">Greater horseshoe bat</name>
    <dbReference type="NCBI Taxonomy" id="59479"/>
    <lineage>
        <taxon>Eukaryota</taxon>
        <taxon>Metazoa</taxon>
        <taxon>Chordata</taxon>
        <taxon>Craniata</taxon>
        <taxon>Vertebrata</taxon>
        <taxon>Euteleostomi</taxon>
        <taxon>Mammalia</taxon>
        <taxon>Eutheria</taxon>
        <taxon>Laurasiatheria</taxon>
        <taxon>Chiroptera</taxon>
        <taxon>Yinpterochiroptera</taxon>
        <taxon>Rhinolophoidea</taxon>
        <taxon>Rhinolophidae</taxon>
        <taxon>Rhinolophinae</taxon>
        <taxon>Rhinolophus</taxon>
    </lineage>
</organism>
<evidence type="ECO:0000313" key="15">
    <source>
        <dbReference type="Proteomes" id="UP000585614"/>
    </source>
</evidence>
<proteinExistence type="predicted"/>
<evidence type="ECO:0000256" key="9">
    <source>
        <dbReference type="ARBA" id="ARBA00023242"/>
    </source>
</evidence>
<comment type="subunit">
    <text evidence="11">Component of the shelterin complex (telosome) composed of TERF1, TERF2, TINF2, TERF2IP ACD and POT1. Forms heterodimers with POT1. Identified in a complex with POT1 and single-stranded telomeric DNA. Interacts with STN1 and TINF2.</text>
</comment>
<name>A0A7J7SG68_RHIFE</name>
<feature type="compositionally biased region" description="Low complexity" evidence="12">
    <location>
        <begin position="286"/>
        <end position="313"/>
    </location>
</feature>
<evidence type="ECO:0000256" key="12">
    <source>
        <dbReference type="SAM" id="MobiDB-lite"/>
    </source>
</evidence>
<accession>A0A7J7SG68</accession>
<dbReference type="GO" id="GO:0016233">
    <property type="term" value="P:telomere capping"/>
    <property type="evidence" value="ECO:0007669"/>
    <property type="project" value="InterPro"/>
</dbReference>
<comment type="function">
    <text evidence="10">Component of the shelterin complex (telosome) that is involved in the regulation of telomere length and protection. Shelterin associates with arrays of double-stranded TTAGGG repeats added by telomerase and protects chromosome ends. Without its protective activity, telomeres are no longer hidden from the DNA damage surveillance and chromosome ends are inappropriately processed by DNA repair pathways. Promotes binding of POT1 to single-stranded telomeric DNA. Modulates the inhibitory effects of POT1 on telomere elongation. The ACD-POT1 heterodimer enhances telomere elongation by recruiting telomerase to telomeres and increasing its processivity. May play a role in organogenesis.</text>
</comment>
<dbReference type="AlphaFoldDB" id="A0A7J7SG68"/>
<dbReference type="GO" id="GO:0005654">
    <property type="term" value="C:nucleoplasm"/>
    <property type="evidence" value="ECO:0007669"/>
    <property type="project" value="UniProtKB-ARBA"/>
</dbReference>
<reference evidence="14 15" key="1">
    <citation type="journal article" date="2020" name="Nature">
        <title>Six reference-quality genomes reveal evolution of bat adaptations.</title>
        <authorList>
            <person name="Jebb D."/>
            <person name="Huang Z."/>
            <person name="Pippel M."/>
            <person name="Hughes G.M."/>
            <person name="Lavrichenko K."/>
            <person name="Devanna P."/>
            <person name="Winkler S."/>
            <person name="Jermiin L.S."/>
            <person name="Skirmuntt E.C."/>
            <person name="Katzourakis A."/>
            <person name="Burkitt-Gray L."/>
            <person name="Ray D.A."/>
            <person name="Sullivan K.A.M."/>
            <person name="Roscito J.G."/>
            <person name="Kirilenko B.M."/>
            <person name="Davalos L.M."/>
            <person name="Corthals A.P."/>
            <person name="Power M.L."/>
            <person name="Jones G."/>
            <person name="Ransome R.D."/>
            <person name="Dechmann D.K.N."/>
            <person name="Locatelli A.G."/>
            <person name="Puechmaille S.J."/>
            <person name="Fedrigo O."/>
            <person name="Jarvis E.D."/>
            <person name="Hiller M."/>
            <person name="Vernes S.C."/>
            <person name="Myers E.W."/>
            <person name="Teeling E.C."/>
        </authorList>
    </citation>
    <scope>NUCLEOTIDE SEQUENCE [LARGE SCALE GENOMIC DNA]</scope>
    <source>
        <strain evidence="14">MRhiFer1</strain>
        <tissue evidence="14">Lung</tissue>
    </source>
</reference>
<feature type="compositionally biased region" description="Polar residues" evidence="12">
    <location>
        <begin position="248"/>
        <end position="260"/>
    </location>
</feature>
<dbReference type="GO" id="GO:0005697">
    <property type="term" value="C:telomerase holoenzyme complex"/>
    <property type="evidence" value="ECO:0007669"/>
    <property type="project" value="InterPro"/>
</dbReference>
<keyword evidence="3" id="KW-0158">Chromosome</keyword>
<keyword evidence="4" id="KW-1017">Isopeptide bond</keyword>
<keyword evidence="6" id="KW-0832">Ubl conjugation</keyword>
<dbReference type="Pfam" id="PF10341">
    <property type="entry name" value="TPP1"/>
    <property type="match status" value="1"/>
</dbReference>